<dbReference type="EMBL" id="VHLL01000002">
    <property type="protein sequence ID" value="MCT8336824.1"/>
    <property type="molecule type" value="Genomic_DNA"/>
</dbReference>
<keyword evidence="3 5" id="KW-1133">Transmembrane helix</keyword>
<evidence type="ECO:0000313" key="7">
    <source>
        <dbReference type="Proteomes" id="UP001065682"/>
    </source>
</evidence>
<keyword evidence="4 5" id="KW-0472">Membrane</keyword>
<evidence type="ECO:0000256" key="3">
    <source>
        <dbReference type="ARBA" id="ARBA00022989"/>
    </source>
</evidence>
<feature type="transmembrane region" description="Helical" evidence="5">
    <location>
        <begin position="241"/>
        <end position="266"/>
    </location>
</feature>
<protein>
    <submittedName>
        <fullName evidence="6">Uncharacterized protein</fullName>
    </submittedName>
</protein>
<proteinExistence type="predicted"/>
<reference evidence="6" key="1">
    <citation type="submission" date="2019-06" db="EMBL/GenBank/DDBJ databases">
        <title>Methanoculleus strain from Tamsui River, Taipei, Taiwan.</title>
        <authorList>
            <person name="You Y.-T."/>
            <person name="Chen S.-C."/>
            <person name="Lai S.-J."/>
            <person name="Lee Y.-C."/>
            <person name="Lai M.-C."/>
        </authorList>
    </citation>
    <scope>NUCLEOTIDE SEQUENCE</scope>
    <source>
        <strain evidence="6">Afa-1</strain>
    </source>
</reference>
<comment type="caution">
    <text evidence="6">The sequence shown here is derived from an EMBL/GenBank/DDBJ whole genome shotgun (WGS) entry which is preliminary data.</text>
</comment>
<dbReference type="SMART" id="SM00730">
    <property type="entry name" value="PSN"/>
    <property type="match status" value="1"/>
</dbReference>
<feature type="transmembrane region" description="Helical" evidence="5">
    <location>
        <begin position="278"/>
        <end position="301"/>
    </location>
</feature>
<keyword evidence="7" id="KW-1185">Reference proteome</keyword>
<dbReference type="Pfam" id="PF06550">
    <property type="entry name" value="SPP"/>
    <property type="match status" value="1"/>
</dbReference>
<dbReference type="RefSeq" id="WP_261596888.1">
    <property type="nucleotide sequence ID" value="NZ_VHLL01000002.1"/>
</dbReference>
<feature type="transmembrane region" description="Helical" evidence="5">
    <location>
        <begin position="212"/>
        <end position="235"/>
    </location>
</feature>
<feature type="transmembrane region" description="Helical" evidence="5">
    <location>
        <begin position="44"/>
        <end position="65"/>
    </location>
</feature>
<dbReference type="InterPro" id="IPR006639">
    <property type="entry name" value="Preselin/SPP"/>
</dbReference>
<evidence type="ECO:0000256" key="5">
    <source>
        <dbReference type="SAM" id="Phobius"/>
    </source>
</evidence>
<evidence type="ECO:0000256" key="1">
    <source>
        <dbReference type="ARBA" id="ARBA00004127"/>
    </source>
</evidence>
<comment type="subcellular location">
    <subcellularLocation>
        <location evidence="1">Endomembrane system</location>
        <topology evidence="1">Multi-pass membrane protein</topology>
    </subcellularLocation>
</comment>
<dbReference type="NCBIfam" id="NF041679">
    <property type="entry name" value="IMP_arch_presen"/>
    <property type="match status" value="1"/>
</dbReference>
<dbReference type="GO" id="GO:0016020">
    <property type="term" value="C:membrane"/>
    <property type="evidence" value="ECO:0007669"/>
    <property type="project" value="InterPro"/>
</dbReference>
<gene>
    <name evidence="6" type="ORF">FKB36_04790</name>
</gene>
<dbReference type="GO" id="GO:0012505">
    <property type="term" value="C:endomembrane system"/>
    <property type="evidence" value="ECO:0007669"/>
    <property type="project" value="UniProtKB-SubCell"/>
</dbReference>
<dbReference type="Proteomes" id="UP001065682">
    <property type="component" value="Unassembled WGS sequence"/>
</dbReference>
<feature type="transmembrane region" description="Helical" evidence="5">
    <location>
        <begin position="101"/>
        <end position="121"/>
    </location>
</feature>
<name>A0A9E5DDP5_9EURY</name>
<evidence type="ECO:0000313" key="6">
    <source>
        <dbReference type="EMBL" id="MCT8336824.1"/>
    </source>
</evidence>
<feature type="transmembrane region" description="Helical" evidence="5">
    <location>
        <begin position="12"/>
        <end position="38"/>
    </location>
</feature>
<evidence type="ECO:0000256" key="2">
    <source>
        <dbReference type="ARBA" id="ARBA00022692"/>
    </source>
</evidence>
<organism evidence="6 7">
    <name type="scientific">Methanoculleus formosensis</name>
    <dbReference type="NCBI Taxonomy" id="2590886"/>
    <lineage>
        <taxon>Archaea</taxon>
        <taxon>Methanobacteriati</taxon>
        <taxon>Methanobacteriota</taxon>
        <taxon>Stenosarchaea group</taxon>
        <taxon>Methanomicrobia</taxon>
        <taxon>Methanomicrobiales</taxon>
        <taxon>Methanomicrobiaceae</taxon>
        <taxon>Methanoculleus</taxon>
    </lineage>
</organism>
<sequence>MQIRDWLPILGMALMLLFVQIIAVILVTPMQAAGLIAFEDPESVANSLIFIGMLLAFTLVLLFLIRKGGRRFIAVFIGFALFMTFLYIFGALSLLLFGSTAAAAAGTLIGAVAATALLYLYPEWYVIDILGVLISAGIASIFGISLAVLPVIVLLVLLAIYDAISVYRTKHMITLAEGVLETKAPIMVVVPKRADYSFRKEGLNIGGGEERGAFVMGMGDLIMPSILVVSSHVFVDAPAVIWTLSAPTLGAMVGSLAGLGVLLYFVNKGNPQAGLPSLNGGAILGFLVGAALAGSFSWLLFGV</sequence>
<dbReference type="GO" id="GO:0042500">
    <property type="term" value="F:aspartic endopeptidase activity, intramembrane cleaving"/>
    <property type="evidence" value="ECO:0007669"/>
    <property type="project" value="InterPro"/>
</dbReference>
<keyword evidence="2 5" id="KW-0812">Transmembrane</keyword>
<dbReference type="InterPro" id="IPR010545">
    <property type="entry name" value="SPP"/>
</dbReference>
<feature type="transmembrane region" description="Helical" evidence="5">
    <location>
        <begin position="72"/>
        <end position="95"/>
    </location>
</feature>
<accession>A0A9E5DDP5</accession>
<evidence type="ECO:0000256" key="4">
    <source>
        <dbReference type="ARBA" id="ARBA00023136"/>
    </source>
</evidence>
<dbReference type="AlphaFoldDB" id="A0A9E5DDP5"/>
<feature type="transmembrane region" description="Helical" evidence="5">
    <location>
        <begin position="133"/>
        <end position="160"/>
    </location>
</feature>